<evidence type="ECO:0000313" key="2">
    <source>
        <dbReference type="Proteomes" id="UP000563426"/>
    </source>
</evidence>
<keyword evidence="2" id="KW-1185">Reference proteome</keyword>
<gene>
    <name evidence="1" type="ORF">HMI49_14880</name>
</gene>
<protein>
    <submittedName>
        <fullName evidence="1">Uncharacterized protein</fullName>
    </submittedName>
</protein>
<reference evidence="1 2" key="1">
    <citation type="submission" date="2020-05" db="EMBL/GenBank/DDBJ databases">
        <authorList>
            <person name="Whitworth D."/>
        </authorList>
    </citation>
    <scope>NUCLEOTIDE SEQUENCE [LARGE SCALE GENOMIC DNA]</scope>
    <source>
        <strain evidence="1 2">AB043B</strain>
    </source>
</reference>
<proteinExistence type="predicted"/>
<dbReference type="EMBL" id="JABFJV010000071">
    <property type="protein sequence ID" value="NOK34483.1"/>
    <property type="molecule type" value="Genomic_DNA"/>
</dbReference>
<dbReference type="RefSeq" id="WP_171435536.1">
    <property type="nucleotide sequence ID" value="NZ_JABFJV010000071.1"/>
</dbReference>
<name>A0A7Y4KIL1_9BACT</name>
<comment type="caution">
    <text evidence="1">The sequence shown here is derived from an EMBL/GenBank/DDBJ whole genome shotgun (WGS) entry which is preliminary data.</text>
</comment>
<dbReference type="AlphaFoldDB" id="A0A7Y4KIL1"/>
<organism evidence="1 2">
    <name type="scientific">Corallococcus exercitus</name>
    <dbReference type="NCBI Taxonomy" id="2316736"/>
    <lineage>
        <taxon>Bacteria</taxon>
        <taxon>Pseudomonadati</taxon>
        <taxon>Myxococcota</taxon>
        <taxon>Myxococcia</taxon>
        <taxon>Myxococcales</taxon>
        <taxon>Cystobacterineae</taxon>
        <taxon>Myxococcaceae</taxon>
        <taxon>Corallococcus</taxon>
    </lineage>
</organism>
<sequence>MSARVPLTLPLEASLVTDEEHAEPFLQDLEGAAVSARVLLTFLLKASQVRGEVHAEPIRRDLEATP</sequence>
<evidence type="ECO:0000313" key="1">
    <source>
        <dbReference type="EMBL" id="NOK34483.1"/>
    </source>
</evidence>
<dbReference type="Proteomes" id="UP000563426">
    <property type="component" value="Unassembled WGS sequence"/>
</dbReference>
<accession>A0A7Y4KIL1</accession>